<protein>
    <submittedName>
        <fullName evidence="1">Uncharacterized protein</fullName>
    </submittedName>
</protein>
<sequence length="112" mass="13196">MAFLLDPNISTADVYTTLSHLWIEHDQVTVQWEKTDLRVLPEDVAKHKNYYFVRKSFPSKDCYRTYSIENDCVGFLNVTRRTICSRYRLRETDGLKGIKLVVVFKFPTPNCE</sequence>
<gene>
    <name evidence="1" type="ORF">SLS62_010182</name>
</gene>
<dbReference type="AlphaFoldDB" id="A0AAN9YIR3"/>
<keyword evidence="2" id="KW-1185">Reference proteome</keyword>
<accession>A0AAN9YIR3</accession>
<dbReference type="EMBL" id="JAKJXP020000120">
    <property type="protein sequence ID" value="KAK7744392.1"/>
    <property type="molecule type" value="Genomic_DNA"/>
</dbReference>
<proteinExistence type="predicted"/>
<organism evidence="1 2">
    <name type="scientific">Diatrype stigma</name>
    <dbReference type="NCBI Taxonomy" id="117547"/>
    <lineage>
        <taxon>Eukaryota</taxon>
        <taxon>Fungi</taxon>
        <taxon>Dikarya</taxon>
        <taxon>Ascomycota</taxon>
        <taxon>Pezizomycotina</taxon>
        <taxon>Sordariomycetes</taxon>
        <taxon>Xylariomycetidae</taxon>
        <taxon>Xylariales</taxon>
        <taxon>Diatrypaceae</taxon>
        <taxon>Diatrype</taxon>
    </lineage>
</organism>
<evidence type="ECO:0000313" key="2">
    <source>
        <dbReference type="Proteomes" id="UP001320420"/>
    </source>
</evidence>
<name>A0AAN9YIR3_9PEZI</name>
<comment type="caution">
    <text evidence="1">The sequence shown here is derived from an EMBL/GenBank/DDBJ whole genome shotgun (WGS) entry which is preliminary data.</text>
</comment>
<dbReference type="Proteomes" id="UP001320420">
    <property type="component" value="Unassembled WGS sequence"/>
</dbReference>
<reference evidence="1 2" key="1">
    <citation type="submission" date="2024-02" db="EMBL/GenBank/DDBJ databases">
        <title>De novo assembly and annotation of 12 fungi associated with fruit tree decline syndrome in Ontario, Canada.</title>
        <authorList>
            <person name="Sulman M."/>
            <person name="Ellouze W."/>
            <person name="Ilyukhin E."/>
        </authorList>
    </citation>
    <scope>NUCLEOTIDE SEQUENCE [LARGE SCALE GENOMIC DNA]</scope>
    <source>
        <strain evidence="1 2">M11/M66-122</strain>
    </source>
</reference>
<evidence type="ECO:0000313" key="1">
    <source>
        <dbReference type="EMBL" id="KAK7744392.1"/>
    </source>
</evidence>